<evidence type="ECO:0000256" key="4">
    <source>
        <dbReference type="SAM" id="Coils"/>
    </source>
</evidence>
<dbReference type="InterPro" id="IPR043128">
    <property type="entry name" value="Rev_trsase/Diguanyl_cyclase"/>
</dbReference>
<sequence length="339" mass="38845">MSNDRQDTRSSKPKVVLCVDDDIAVLSALRNTLSHHFHNELVVEIAESGQEALDLIEELRREDLPLTIILADYIMPGMKGDELLVRVHANQPAAIKIMLTGQSDMQGVKRAINDANLFRFMEKPWQNEDLILTLQSAIRAYALDQELRSYIDKLQKMNDELEEIVRARTRELEQKNEELNRLATTDRLTGLYNRLFLEKMLPHEFAVAKRFSSPFSFILLDIDHFKQVNDRHGHQTGDEVLKAMAEIIRNTIRACDITVRWGGEEFLIICSDTHLRGARVLAEKLRQAVESYDFPIVERCTASFGVAAYQQQDDIHSMMERADQALYAAKHAGRNRVEG</sequence>
<dbReference type="Pfam" id="PF00990">
    <property type="entry name" value="GGDEF"/>
    <property type="match status" value="1"/>
</dbReference>
<dbReference type="Pfam" id="PF00072">
    <property type="entry name" value="Response_reg"/>
    <property type="match status" value="1"/>
</dbReference>
<dbReference type="SMART" id="SM00267">
    <property type="entry name" value="GGDEF"/>
    <property type="match status" value="1"/>
</dbReference>
<feature type="coiled-coil region" evidence="4">
    <location>
        <begin position="147"/>
        <end position="185"/>
    </location>
</feature>
<protein>
    <recommendedName>
        <fullName evidence="1">diguanylate cyclase</fullName>
        <ecNumber evidence="1">2.7.7.65</ecNumber>
    </recommendedName>
</protein>
<dbReference type="FunFam" id="3.30.70.270:FF:000001">
    <property type="entry name" value="Diguanylate cyclase domain protein"/>
    <property type="match status" value="1"/>
</dbReference>
<dbReference type="AlphaFoldDB" id="A0A5C1DDA5"/>
<proteinExistence type="predicted"/>
<evidence type="ECO:0000256" key="3">
    <source>
        <dbReference type="PROSITE-ProRule" id="PRU00169"/>
    </source>
</evidence>
<dbReference type="SUPFAM" id="SSF55073">
    <property type="entry name" value="Nucleotide cyclase"/>
    <property type="match status" value="1"/>
</dbReference>
<dbReference type="InterPro" id="IPR050469">
    <property type="entry name" value="Diguanylate_Cyclase"/>
</dbReference>
<dbReference type="InterPro" id="IPR000160">
    <property type="entry name" value="GGDEF_dom"/>
</dbReference>
<dbReference type="Proteomes" id="UP000322079">
    <property type="component" value="Chromosome"/>
</dbReference>
<accession>A0A5C1DDA5</accession>
<keyword evidence="4" id="KW-0175">Coiled coil</keyword>
<dbReference type="PANTHER" id="PTHR45138:SF9">
    <property type="entry name" value="DIGUANYLATE CYCLASE DGCM-RELATED"/>
    <property type="match status" value="1"/>
</dbReference>
<dbReference type="GO" id="GO:0000160">
    <property type="term" value="P:phosphorelay signal transduction system"/>
    <property type="evidence" value="ECO:0007669"/>
    <property type="project" value="InterPro"/>
</dbReference>
<evidence type="ECO:0000259" key="6">
    <source>
        <dbReference type="PROSITE" id="PS50887"/>
    </source>
</evidence>
<dbReference type="SUPFAM" id="SSF52172">
    <property type="entry name" value="CheY-like"/>
    <property type="match status" value="1"/>
</dbReference>
<dbReference type="EC" id="2.7.7.65" evidence="1"/>
<gene>
    <name evidence="7" type="ORF">FYK34_03205</name>
</gene>
<feature type="domain" description="GGDEF" evidence="6">
    <location>
        <begin position="213"/>
        <end position="339"/>
    </location>
</feature>
<evidence type="ECO:0000313" key="7">
    <source>
        <dbReference type="EMBL" id="QEL54640.1"/>
    </source>
</evidence>
<dbReference type="PANTHER" id="PTHR45138">
    <property type="entry name" value="REGULATORY COMPONENTS OF SENSORY TRANSDUCTION SYSTEM"/>
    <property type="match status" value="1"/>
</dbReference>
<dbReference type="PROSITE" id="PS50887">
    <property type="entry name" value="GGDEF"/>
    <property type="match status" value="1"/>
</dbReference>
<dbReference type="RefSeq" id="WP_149295023.1">
    <property type="nucleotide sequence ID" value="NZ_CP043473.1"/>
</dbReference>
<keyword evidence="8" id="KW-1185">Reference proteome</keyword>
<evidence type="ECO:0000256" key="2">
    <source>
        <dbReference type="ARBA" id="ARBA00034247"/>
    </source>
</evidence>
<dbReference type="EMBL" id="CP043473">
    <property type="protein sequence ID" value="QEL54640.1"/>
    <property type="molecule type" value="Genomic_DNA"/>
</dbReference>
<feature type="modified residue" description="4-aspartylphosphate" evidence="3">
    <location>
        <position position="72"/>
    </location>
</feature>
<keyword evidence="3" id="KW-0597">Phosphoprotein</keyword>
<feature type="domain" description="Response regulatory" evidence="5">
    <location>
        <begin position="15"/>
        <end position="138"/>
    </location>
</feature>
<dbReference type="CDD" id="cd01949">
    <property type="entry name" value="GGDEF"/>
    <property type="match status" value="1"/>
</dbReference>
<organism evidence="7 8">
    <name type="scientific">Chromobacterium paludis</name>
    <dbReference type="NCBI Taxonomy" id="2605945"/>
    <lineage>
        <taxon>Bacteria</taxon>
        <taxon>Pseudomonadati</taxon>
        <taxon>Pseudomonadota</taxon>
        <taxon>Betaproteobacteria</taxon>
        <taxon>Neisseriales</taxon>
        <taxon>Chromobacteriaceae</taxon>
        <taxon>Chromobacterium</taxon>
    </lineage>
</organism>
<evidence type="ECO:0000259" key="5">
    <source>
        <dbReference type="PROSITE" id="PS50110"/>
    </source>
</evidence>
<dbReference type="InterPro" id="IPR029787">
    <property type="entry name" value="Nucleotide_cyclase"/>
</dbReference>
<dbReference type="Gene3D" id="3.40.50.2300">
    <property type="match status" value="1"/>
</dbReference>
<dbReference type="NCBIfam" id="TIGR00254">
    <property type="entry name" value="GGDEF"/>
    <property type="match status" value="1"/>
</dbReference>
<dbReference type="PROSITE" id="PS50110">
    <property type="entry name" value="RESPONSE_REGULATORY"/>
    <property type="match status" value="1"/>
</dbReference>
<evidence type="ECO:0000256" key="1">
    <source>
        <dbReference type="ARBA" id="ARBA00012528"/>
    </source>
</evidence>
<dbReference type="KEGG" id="chrm:FYK34_03205"/>
<dbReference type="GO" id="GO:0052621">
    <property type="term" value="F:diguanylate cyclase activity"/>
    <property type="evidence" value="ECO:0007669"/>
    <property type="project" value="UniProtKB-EC"/>
</dbReference>
<name>A0A5C1DDA5_9NEIS</name>
<dbReference type="InterPro" id="IPR001789">
    <property type="entry name" value="Sig_transdc_resp-reg_receiver"/>
</dbReference>
<reference evidence="7 8" key="1">
    <citation type="submission" date="2019-08" db="EMBL/GenBank/DDBJ databases">
        <title>Chromobacterium paludis, a novel bacterium isolated from a Maryland marsh pond.</title>
        <authorList>
            <person name="Blackburn M.B."/>
            <person name="Gundersen-Rindal D.E."/>
        </authorList>
    </citation>
    <scope>NUCLEOTIDE SEQUENCE [LARGE SCALE GENOMIC DNA]</scope>
    <source>
        <strain evidence="8">IIBBL 257-1</strain>
    </source>
</reference>
<comment type="catalytic activity">
    <reaction evidence="2">
        <text>2 GTP = 3',3'-c-di-GMP + 2 diphosphate</text>
        <dbReference type="Rhea" id="RHEA:24898"/>
        <dbReference type="ChEBI" id="CHEBI:33019"/>
        <dbReference type="ChEBI" id="CHEBI:37565"/>
        <dbReference type="ChEBI" id="CHEBI:58805"/>
        <dbReference type="EC" id="2.7.7.65"/>
    </reaction>
</comment>
<dbReference type="SMART" id="SM00448">
    <property type="entry name" value="REC"/>
    <property type="match status" value="1"/>
</dbReference>
<dbReference type="InterPro" id="IPR011006">
    <property type="entry name" value="CheY-like_superfamily"/>
</dbReference>
<dbReference type="Gene3D" id="3.30.70.270">
    <property type="match status" value="1"/>
</dbReference>
<evidence type="ECO:0000313" key="8">
    <source>
        <dbReference type="Proteomes" id="UP000322079"/>
    </source>
</evidence>